<evidence type="ECO:0000313" key="2">
    <source>
        <dbReference type="Proteomes" id="UP000054937"/>
    </source>
</evidence>
<evidence type="ECO:0000313" key="1">
    <source>
        <dbReference type="EMBL" id="KRX04746.1"/>
    </source>
</evidence>
<sequence length="165" mass="19196">MEISVASWNQNQEQQIKDELDLINFQEQLSFENNDKLNNDGSQCQQANFQQDCSNQNQLQLTLDDQVNELIKQHKQKNDEIYASKKKKIIKVNTSHSRGEIKILKYLIKKYGWKEVWGLDGSVMWSGLSIPHDELAICFEINVNRIPEMHELTSKKCGPFNCIPQ</sequence>
<name>A0A0V0QRW4_PSEPJ</name>
<protein>
    <submittedName>
        <fullName evidence="1">Uncharacterized protein</fullName>
    </submittedName>
</protein>
<dbReference type="InParanoid" id="A0A0V0QRW4"/>
<dbReference type="EMBL" id="LDAU01000111">
    <property type="protein sequence ID" value="KRX04746.1"/>
    <property type="molecule type" value="Genomic_DNA"/>
</dbReference>
<gene>
    <name evidence="1" type="ORF">PPERSA_11802</name>
</gene>
<organism evidence="1 2">
    <name type="scientific">Pseudocohnilembus persalinus</name>
    <name type="common">Ciliate</name>
    <dbReference type="NCBI Taxonomy" id="266149"/>
    <lineage>
        <taxon>Eukaryota</taxon>
        <taxon>Sar</taxon>
        <taxon>Alveolata</taxon>
        <taxon>Ciliophora</taxon>
        <taxon>Intramacronucleata</taxon>
        <taxon>Oligohymenophorea</taxon>
        <taxon>Scuticociliatia</taxon>
        <taxon>Philasterida</taxon>
        <taxon>Pseudocohnilembidae</taxon>
        <taxon>Pseudocohnilembus</taxon>
    </lineage>
</organism>
<reference evidence="1 2" key="1">
    <citation type="journal article" date="2015" name="Sci. Rep.">
        <title>Genome of the facultative scuticociliatosis pathogen Pseudocohnilembus persalinus provides insight into its virulence through horizontal gene transfer.</title>
        <authorList>
            <person name="Xiong J."/>
            <person name="Wang G."/>
            <person name="Cheng J."/>
            <person name="Tian M."/>
            <person name="Pan X."/>
            <person name="Warren A."/>
            <person name="Jiang C."/>
            <person name="Yuan D."/>
            <person name="Miao W."/>
        </authorList>
    </citation>
    <scope>NUCLEOTIDE SEQUENCE [LARGE SCALE GENOMIC DNA]</scope>
    <source>
        <strain evidence="1">36N120E</strain>
    </source>
</reference>
<comment type="caution">
    <text evidence="1">The sequence shown here is derived from an EMBL/GenBank/DDBJ whole genome shotgun (WGS) entry which is preliminary data.</text>
</comment>
<keyword evidence="2" id="KW-1185">Reference proteome</keyword>
<dbReference type="Proteomes" id="UP000054937">
    <property type="component" value="Unassembled WGS sequence"/>
</dbReference>
<proteinExistence type="predicted"/>
<accession>A0A0V0QRW4</accession>
<dbReference type="AlphaFoldDB" id="A0A0V0QRW4"/>